<organism evidence="8">
    <name type="scientific">Micromonas pusilla (strain CCMP1545)</name>
    <name type="common">Picoplanktonic green alga</name>
    <dbReference type="NCBI Taxonomy" id="564608"/>
    <lineage>
        <taxon>Eukaryota</taxon>
        <taxon>Viridiplantae</taxon>
        <taxon>Chlorophyta</taxon>
        <taxon>Mamiellophyceae</taxon>
        <taxon>Mamiellales</taxon>
        <taxon>Mamiellaceae</taxon>
        <taxon>Micromonas</taxon>
    </lineage>
</organism>
<proteinExistence type="predicted"/>
<dbReference type="GO" id="GO:0060271">
    <property type="term" value="P:cilium assembly"/>
    <property type="evidence" value="ECO:0007669"/>
    <property type="project" value="TreeGrafter"/>
</dbReference>
<feature type="compositionally biased region" description="Basic and acidic residues" evidence="6">
    <location>
        <begin position="786"/>
        <end position="821"/>
    </location>
</feature>
<name>C1MPJ1_MICPC</name>
<sequence length="893" mass="94692">MSGKVTYRSPDALQNLRIRVALTRVSAPRPDRALEMERRLEESQNAARFGSEREANAASAEATAATALGPSASASELAAADAMEAAAAANAAGGGARGAKPSLAPAPSFKIGTDYEAQRDAAAAGAPRTDADDGGVVTAFDPYATEEGGGGGGGAPGPGPVTEGKGGAEDAESLAARFARQTTLTRGPIAPDDPDAPIRFERIVAWQEKVFGAVEIDRIKSKGAPETELERRYSRMIDEGNLTGEAIYTYASADPFADDRDAAKTVTTSAFEPLNGLFRKIFGAPAERRGEDPKGRGVASLCAKKPSPELARSAARKRAENARAASRRRRRGQGGSSAPISTFAICADCGPLELPPSHPVFDGPDGKNAEREALVMLVEAFDDGSIAFTPDFTKENEPIRIERRDGSVFEVVVTNASERGESALEKRQNDIAPTAALRRLELMKRRGVGGFVPAPGPNPGVMRLVLLGEIVSGRGFERDDLYCEWVLDADPVIWKLSGSVAGKGGDDAGRNAPVVTAGVTQICRCTTYPNTRDGEGDGAFSGDRRVAHWSFPFELELVAQSEPEPDQFPSLFFQVSSYDQWDRYRCEGYGYLPLHSVPIGSVEHKVMTWRAGGAIVDRMKEHFVGGTPELGDLAYAGTPRDAKAGAKSAVHSRLGFVADSSGEIKVRTHVATQTKEDLSGGAKRGFGLLRAMTTRDGQGGGEGEGGGDAASHPSESAATRERRARSQLDVGNVIERARARLAEARAQGRLHPDAAPRAVLLSRGAGENADPNAADGHGSGSLARASYDRDRDRVSRAAASRGEREERERERAPPASRRDRVVATPPRAAARAPRPVTPPEATFVDDALRRVADREVAPAASVDDASGGRRPVTESVDVDDVIERAKARIAARR</sequence>
<dbReference type="RefSeq" id="XP_003057966.1">
    <property type="nucleotide sequence ID" value="XM_003057920.1"/>
</dbReference>
<keyword evidence="4" id="KW-0206">Cytoskeleton</keyword>
<feature type="region of interest" description="Disordered" evidence="6">
    <location>
        <begin position="693"/>
        <end position="729"/>
    </location>
</feature>
<dbReference type="Proteomes" id="UP000001876">
    <property type="component" value="Unassembled WGS sequence"/>
</dbReference>
<dbReference type="STRING" id="564608.C1MPJ1"/>
<feature type="compositionally biased region" description="Low complexity" evidence="6">
    <location>
        <begin position="822"/>
        <end position="841"/>
    </location>
</feature>
<feature type="region of interest" description="Disordered" evidence="6">
    <location>
        <begin position="288"/>
        <end position="337"/>
    </location>
</feature>
<evidence type="ECO:0000256" key="4">
    <source>
        <dbReference type="ARBA" id="ARBA00023212"/>
    </source>
</evidence>
<evidence type="ECO:0000256" key="1">
    <source>
        <dbReference type="ARBA" id="ARBA00004120"/>
    </source>
</evidence>
<dbReference type="PANTHER" id="PTHR12968">
    <property type="entry name" value="B9 DOMAIN-CONTAINING"/>
    <property type="match status" value="1"/>
</dbReference>
<dbReference type="OrthoDB" id="568084at2759"/>
<reference evidence="7 8" key="1">
    <citation type="journal article" date="2009" name="Science">
        <title>Green evolution and dynamic adaptations revealed by genomes of the marine picoeukaryotes Micromonas.</title>
        <authorList>
            <person name="Worden A.Z."/>
            <person name="Lee J.H."/>
            <person name="Mock T."/>
            <person name="Rouze P."/>
            <person name="Simmons M.P."/>
            <person name="Aerts A.L."/>
            <person name="Allen A.E."/>
            <person name="Cuvelier M.L."/>
            <person name="Derelle E."/>
            <person name="Everett M.V."/>
            <person name="Foulon E."/>
            <person name="Grimwood J."/>
            <person name="Gundlach H."/>
            <person name="Henrissat B."/>
            <person name="Napoli C."/>
            <person name="McDonald S.M."/>
            <person name="Parker M.S."/>
            <person name="Rombauts S."/>
            <person name="Salamov A."/>
            <person name="Von Dassow P."/>
            <person name="Badger J.H."/>
            <person name="Coutinho P.M."/>
            <person name="Demir E."/>
            <person name="Dubchak I."/>
            <person name="Gentemann C."/>
            <person name="Eikrem W."/>
            <person name="Gready J.E."/>
            <person name="John U."/>
            <person name="Lanier W."/>
            <person name="Lindquist E.A."/>
            <person name="Lucas S."/>
            <person name="Mayer K.F."/>
            <person name="Moreau H."/>
            <person name="Not F."/>
            <person name="Otillar R."/>
            <person name="Panaud O."/>
            <person name="Pangilinan J."/>
            <person name="Paulsen I."/>
            <person name="Piegu B."/>
            <person name="Poliakov A."/>
            <person name="Robbens S."/>
            <person name="Schmutz J."/>
            <person name="Toulza E."/>
            <person name="Wyss T."/>
            <person name="Zelensky A."/>
            <person name="Zhou K."/>
            <person name="Armbrust E.V."/>
            <person name="Bhattacharya D."/>
            <person name="Goodenough U.W."/>
            <person name="Van de Peer Y."/>
            <person name="Grigoriev I.V."/>
        </authorList>
    </citation>
    <scope>NUCLEOTIDE SEQUENCE [LARGE SCALE GENOMIC DNA]</scope>
    <source>
        <strain evidence="7 8">CCMP1545</strain>
    </source>
</reference>
<keyword evidence="3" id="KW-0970">Cilium biogenesis/degradation</keyword>
<dbReference type="Pfam" id="PF07162">
    <property type="entry name" value="B9-C2"/>
    <property type="match status" value="1"/>
</dbReference>
<keyword evidence="8" id="KW-1185">Reference proteome</keyword>
<feature type="compositionally biased region" description="Low complexity" evidence="6">
    <location>
        <begin position="56"/>
        <end position="91"/>
    </location>
</feature>
<dbReference type="KEGG" id="mpp:MICPUCDRAFT_46925"/>
<dbReference type="GO" id="GO:0036038">
    <property type="term" value="C:MKS complex"/>
    <property type="evidence" value="ECO:0007669"/>
    <property type="project" value="TreeGrafter"/>
</dbReference>
<feature type="region of interest" description="Disordered" evidence="6">
    <location>
        <begin position="26"/>
        <end position="170"/>
    </location>
</feature>
<evidence type="ECO:0000313" key="8">
    <source>
        <dbReference type="Proteomes" id="UP000001876"/>
    </source>
</evidence>
<dbReference type="PANTHER" id="PTHR12968:SF4">
    <property type="entry name" value="TECTONIC-LIKE COMPLEX MEMBER MKS1"/>
    <property type="match status" value="1"/>
</dbReference>
<evidence type="ECO:0000256" key="3">
    <source>
        <dbReference type="ARBA" id="ARBA00022794"/>
    </source>
</evidence>
<evidence type="ECO:0000256" key="6">
    <source>
        <dbReference type="SAM" id="MobiDB-lite"/>
    </source>
</evidence>
<dbReference type="InterPro" id="IPR010796">
    <property type="entry name" value="C2_B9-type_dom"/>
</dbReference>
<feature type="region of interest" description="Disordered" evidence="6">
    <location>
        <begin position="854"/>
        <end position="874"/>
    </location>
</feature>
<protein>
    <submittedName>
        <fullName evidence="7">Predicted protein</fullName>
    </submittedName>
</protein>
<dbReference type="eggNOG" id="KOG4446">
    <property type="taxonomic scope" value="Eukaryota"/>
</dbReference>
<dbReference type="AlphaFoldDB" id="C1MPJ1"/>
<accession>C1MPJ1</accession>
<evidence type="ECO:0000256" key="2">
    <source>
        <dbReference type="ARBA" id="ARBA00022490"/>
    </source>
</evidence>
<dbReference type="PROSITE" id="PS51381">
    <property type="entry name" value="C2_B9"/>
    <property type="match status" value="1"/>
</dbReference>
<feature type="region of interest" description="Disordered" evidence="6">
    <location>
        <begin position="765"/>
        <end position="841"/>
    </location>
</feature>
<gene>
    <name evidence="7" type="ORF">MICPUCDRAFT_46925</name>
</gene>
<evidence type="ECO:0000256" key="5">
    <source>
        <dbReference type="ARBA" id="ARBA00023273"/>
    </source>
</evidence>
<dbReference type="EMBL" id="GG663738">
    <property type="protein sequence ID" value="EEH57917.1"/>
    <property type="molecule type" value="Genomic_DNA"/>
</dbReference>
<keyword evidence="5" id="KW-0966">Cell projection</keyword>
<feature type="compositionally biased region" description="Gly residues" evidence="6">
    <location>
        <begin position="147"/>
        <end position="156"/>
    </location>
</feature>
<keyword evidence="2" id="KW-0963">Cytoplasm</keyword>
<evidence type="ECO:0000313" key="7">
    <source>
        <dbReference type="EMBL" id="EEH57917.1"/>
    </source>
</evidence>
<feature type="compositionally biased region" description="Gly residues" evidence="6">
    <location>
        <begin position="697"/>
        <end position="708"/>
    </location>
</feature>
<feature type="compositionally biased region" description="Basic and acidic residues" evidence="6">
    <location>
        <begin position="29"/>
        <end position="42"/>
    </location>
</feature>
<comment type="subcellular location">
    <subcellularLocation>
        <location evidence="1">Cytoplasm</location>
        <location evidence="1">Cytoskeleton</location>
        <location evidence="1">Cilium basal body</location>
    </subcellularLocation>
</comment>
<dbReference type="GeneID" id="9683066"/>